<evidence type="ECO:0000313" key="1">
    <source>
        <dbReference type="EMBL" id="QVQ56727.1"/>
    </source>
</evidence>
<keyword evidence="1" id="KW-0934">Plastid</keyword>
<dbReference type="EMBL" id="MW810349">
    <property type="protein sequence ID" value="QVQ56727.1"/>
    <property type="molecule type" value="Genomic_DNA"/>
</dbReference>
<protein>
    <recommendedName>
        <fullName evidence="2">Reverse transcriptase N-terminal domain-containing protein</fullName>
    </recommendedName>
</protein>
<name>A0A8E6L3X5_9FLOR</name>
<sequence>MSIANTAKYFNNLPWNKVYLRVQMLINQIFIETKKHNLKRVYSLQNYIINSNELKIFILTKIIPTIYNLNYSNNNKYKYKVLNNNSFLISIINTFCDYKCNDKNFITLKRTITQNLIYICTKPLFEGRSCKYLNNKNRLYFSQQVMKRHKYFYYLSNEYIEKKIILPRYIKKHLVNILQTVSYLDLLKLYKSKCNKNINNFHYLEYISNTENFNFLIQILTKIVLSDFNWYYFSCTKKERYYNKTSQVLKNKKSQISSLIPFLKYNLKYEFSIGNLKISHYIFINQKYNFLINKLSHLYYISYNSINSFITICINSQLNLLINQLFNLVTKKNISKTINYKKNIYKINTLLNKLTYVFNLNNYYALH</sequence>
<accession>A0A8E6L3X5</accession>
<keyword evidence="1" id="KW-0150">Chloroplast</keyword>
<proteinExistence type="predicted"/>
<gene>
    <name evidence="1" type="primary">orf367</name>
</gene>
<reference evidence="1" key="1">
    <citation type="submission" date="2021-03" db="EMBL/GenBank/DDBJ databases">
        <title>Transfer of the hemiparasitic marine red alga Erythrocystis saccata (Rhodomelaceae, Rhodophyta) to the tribe Streblocladieae inferred from organellar genome analysis.</title>
        <authorList>
            <person name="Hughey J.R."/>
        </authorList>
    </citation>
    <scope>NUCLEOTIDE SEQUENCE</scope>
</reference>
<geneLocation type="chloroplast" evidence="1"/>
<dbReference type="AlphaFoldDB" id="A0A8E6L3X5"/>
<evidence type="ECO:0008006" key="2">
    <source>
        <dbReference type="Google" id="ProtNLM"/>
    </source>
</evidence>
<organism evidence="1">
    <name type="scientific">Erythrocystis saccata</name>
    <dbReference type="NCBI Taxonomy" id="2822695"/>
    <lineage>
        <taxon>Eukaryota</taxon>
        <taxon>Rhodophyta</taxon>
        <taxon>Florideophyceae</taxon>
        <taxon>Rhodymeniophycidae</taxon>
        <taxon>Ceramiales</taxon>
        <taxon>Rhodomelaceae</taxon>
        <taxon>Erythrocystis</taxon>
    </lineage>
</organism>